<dbReference type="InterPro" id="IPR027417">
    <property type="entry name" value="P-loop_NTPase"/>
</dbReference>
<dbReference type="PROSITE" id="PS51192">
    <property type="entry name" value="HELICASE_ATP_BIND_1"/>
    <property type="match status" value="1"/>
</dbReference>
<proteinExistence type="predicted"/>
<accession>A0ABQ9J047</accession>
<dbReference type="SUPFAM" id="SSF52540">
    <property type="entry name" value="P-loop containing nucleoside triphosphate hydrolases"/>
    <property type="match status" value="2"/>
</dbReference>
<keyword evidence="2" id="KW-0378">Hydrolase</keyword>
<dbReference type="Proteomes" id="UP001162164">
    <property type="component" value="Unassembled WGS sequence"/>
</dbReference>
<evidence type="ECO:0000256" key="1">
    <source>
        <dbReference type="ARBA" id="ARBA00022741"/>
    </source>
</evidence>
<protein>
    <recommendedName>
        <fullName evidence="5">Helicase ATP-binding domain-containing protein</fullName>
    </recommendedName>
</protein>
<name>A0ABQ9J047_9CUCU</name>
<dbReference type="Gene3D" id="3.40.50.300">
    <property type="entry name" value="P-loop containing nucleotide triphosphate hydrolases"/>
    <property type="match status" value="3"/>
</dbReference>
<keyword evidence="3" id="KW-0347">Helicase</keyword>
<keyword evidence="4" id="KW-0067">ATP-binding</keyword>
<keyword evidence="1" id="KW-0547">Nucleotide-binding</keyword>
<evidence type="ECO:0000313" key="6">
    <source>
        <dbReference type="EMBL" id="KAJ8969930.1"/>
    </source>
</evidence>
<evidence type="ECO:0000256" key="4">
    <source>
        <dbReference type="ARBA" id="ARBA00022840"/>
    </source>
</evidence>
<feature type="domain" description="Helicase ATP-binding" evidence="5">
    <location>
        <begin position="1"/>
        <end position="153"/>
    </location>
</feature>
<dbReference type="SMART" id="SM00487">
    <property type="entry name" value="DEXDc"/>
    <property type="match status" value="1"/>
</dbReference>
<comment type="caution">
    <text evidence="6">The sequence shown here is derived from an EMBL/GenBank/DDBJ whole genome shotgun (WGS) entry which is preliminary data.</text>
</comment>
<evidence type="ECO:0000313" key="7">
    <source>
        <dbReference type="Proteomes" id="UP001162164"/>
    </source>
</evidence>
<dbReference type="EMBL" id="JAPWTJ010001691">
    <property type="protein sequence ID" value="KAJ8969930.1"/>
    <property type="molecule type" value="Genomic_DNA"/>
</dbReference>
<reference evidence="6" key="1">
    <citation type="journal article" date="2023" name="Insect Mol. Biol.">
        <title>Genome sequencing provides insights into the evolution of gene families encoding plant cell wall-degrading enzymes in longhorned beetles.</title>
        <authorList>
            <person name="Shin N.R."/>
            <person name="Okamura Y."/>
            <person name="Kirsch R."/>
            <person name="Pauchet Y."/>
        </authorList>
    </citation>
    <scope>NUCLEOTIDE SEQUENCE</scope>
    <source>
        <strain evidence="6">MMC_N1</strain>
    </source>
</reference>
<dbReference type="InterPro" id="IPR006935">
    <property type="entry name" value="Helicase/UvrB_N"/>
</dbReference>
<sequence>QVSLPTGLGKTFIAAVVMYNFFRWYPLGKVVFMAPTRPLVKQQVDACYDIMAIPKQATVELTGTKLATSRADIWKDKRVFFITPQILQNDLDTLKELGPKIKCLVFDEAHRARGNHAYCEVIRKLTGVLALSATPGSTIGDVLEVVQNLLISHLEFRTEDSLDVHSYVFKRNLTTVVVPLGEKLQQVRDDYLQILDSPNYAEIMKCLNICVTLYHAFELLTRHGLRSFLSFFTGNTRLIEIIDDVREYLGPEPNIDPLPDGSHPDIPKSIKFGHPKFYKLRDILLQHFLEEGDSSRVIVFFEYRNSVTEAYGLLVQARPMLKPRIFLGQGHGVTQRVQINRSEKASATSCYPPALEKKALTWETLI</sequence>
<keyword evidence="7" id="KW-1185">Reference proteome</keyword>
<evidence type="ECO:0000259" key="5">
    <source>
        <dbReference type="PROSITE" id="PS51192"/>
    </source>
</evidence>
<organism evidence="6 7">
    <name type="scientific">Molorchus minor</name>
    <dbReference type="NCBI Taxonomy" id="1323400"/>
    <lineage>
        <taxon>Eukaryota</taxon>
        <taxon>Metazoa</taxon>
        <taxon>Ecdysozoa</taxon>
        <taxon>Arthropoda</taxon>
        <taxon>Hexapoda</taxon>
        <taxon>Insecta</taxon>
        <taxon>Pterygota</taxon>
        <taxon>Neoptera</taxon>
        <taxon>Endopterygota</taxon>
        <taxon>Coleoptera</taxon>
        <taxon>Polyphaga</taxon>
        <taxon>Cucujiformia</taxon>
        <taxon>Chrysomeloidea</taxon>
        <taxon>Cerambycidae</taxon>
        <taxon>Lamiinae</taxon>
        <taxon>Monochamini</taxon>
        <taxon>Molorchus</taxon>
    </lineage>
</organism>
<evidence type="ECO:0000256" key="2">
    <source>
        <dbReference type="ARBA" id="ARBA00022801"/>
    </source>
</evidence>
<dbReference type="PANTHER" id="PTHR14025">
    <property type="entry name" value="FANCONI ANEMIA GROUP M FANCM FAMILY MEMBER"/>
    <property type="match status" value="1"/>
</dbReference>
<dbReference type="Pfam" id="PF04851">
    <property type="entry name" value="ResIII"/>
    <property type="match status" value="1"/>
</dbReference>
<feature type="non-terminal residue" evidence="6">
    <location>
        <position position="1"/>
    </location>
</feature>
<gene>
    <name evidence="6" type="ORF">NQ317_016195</name>
</gene>
<dbReference type="InterPro" id="IPR014001">
    <property type="entry name" value="Helicase_ATP-bd"/>
</dbReference>
<dbReference type="PANTHER" id="PTHR14025:SF20">
    <property type="entry name" value="FANCONI ANEMIA GROUP M PROTEIN"/>
    <property type="match status" value="1"/>
</dbReference>
<evidence type="ECO:0000256" key="3">
    <source>
        <dbReference type="ARBA" id="ARBA00022806"/>
    </source>
</evidence>